<feature type="compositionally biased region" description="Low complexity" evidence="1">
    <location>
        <begin position="185"/>
        <end position="199"/>
    </location>
</feature>
<feature type="non-terminal residue" evidence="2">
    <location>
        <position position="1"/>
    </location>
</feature>
<accession>A0AAD3E495</accession>
<keyword evidence="3" id="KW-1185">Reference proteome</keyword>
<feature type="compositionally biased region" description="Basic and acidic residues" evidence="1">
    <location>
        <begin position="78"/>
        <end position="89"/>
    </location>
</feature>
<gene>
    <name evidence="2" type="ORF">Agub_g15880</name>
</gene>
<proteinExistence type="predicted"/>
<evidence type="ECO:0000313" key="2">
    <source>
        <dbReference type="EMBL" id="GFR53158.1"/>
    </source>
</evidence>
<comment type="caution">
    <text evidence="2">The sequence shown here is derived from an EMBL/GenBank/DDBJ whole genome shotgun (WGS) entry which is preliminary data.</text>
</comment>
<feature type="region of interest" description="Disordered" evidence="1">
    <location>
        <begin position="155"/>
        <end position="209"/>
    </location>
</feature>
<evidence type="ECO:0000256" key="1">
    <source>
        <dbReference type="SAM" id="MobiDB-lite"/>
    </source>
</evidence>
<dbReference type="Proteomes" id="UP001054857">
    <property type="component" value="Unassembled WGS sequence"/>
</dbReference>
<protein>
    <submittedName>
        <fullName evidence="2">Uncharacterized protein</fullName>
    </submittedName>
</protein>
<feature type="region of interest" description="Disordered" evidence="1">
    <location>
        <begin position="298"/>
        <end position="347"/>
    </location>
</feature>
<sequence length="376" mass="37664">VDMIEAMAKVLAGLATSGGTGKEQDVLDAVSQRKKSSLMTENEDNSDDCCTQPDKSGGRVGETAIDTAAPNPAAAPETPHDVSPVRDDTAGPVSTEAASAAAAASTPILLAPATSAAPVATTPSLAEMAARASAAALAASLSNLRFEPALKTNATKITPTPALQLPETTQDTHPTGSMEDEDQPASHSASEQQSPSTSSRMGVGLQADGTFPGALQLHRADHGALQPLDGQGAMTLPVPNARLAATVPPEIDHDASMEEVGCMGGDASGRTAPGANAEDVPRTPLTYKTCASGRAATHAAAQVEGGEPRQAESMAETEDDQGGSSSSETAADTTPPPKPHAAELSEPCSAAGAVAVPIGLVPPPATISKPIAVLVT</sequence>
<feature type="compositionally biased region" description="Polar residues" evidence="1">
    <location>
        <begin position="166"/>
        <end position="175"/>
    </location>
</feature>
<evidence type="ECO:0000313" key="3">
    <source>
        <dbReference type="Proteomes" id="UP001054857"/>
    </source>
</evidence>
<dbReference type="AlphaFoldDB" id="A0AAD3E495"/>
<feature type="non-terminal residue" evidence="2">
    <location>
        <position position="376"/>
    </location>
</feature>
<organism evidence="2 3">
    <name type="scientific">Astrephomene gubernaculifera</name>
    <dbReference type="NCBI Taxonomy" id="47775"/>
    <lineage>
        <taxon>Eukaryota</taxon>
        <taxon>Viridiplantae</taxon>
        <taxon>Chlorophyta</taxon>
        <taxon>core chlorophytes</taxon>
        <taxon>Chlorophyceae</taxon>
        <taxon>CS clade</taxon>
        <taxon>Chlamydomonadales</taxon>
        <taxon>Astrephomenaceae</taxon>
        <taxon>Astrephomene</taxon>
    </lineage>
</organism>
<feature type="compositionally biased region" description="Low complexity" evidence="1">
    <location>
        <begin position="63"/>
        <end position="77"/>
    </location>
</feature>
<dbReference type="EMBL" id="BMAR01000094">
    <property type="protein sequence ID" value="GFR53158.1"/>
    <property type="molecule type" value="Genomic_DNA"/>
</dbReference>
<feature type="compositionally biased region" description="Polar residues" evidence="1">
    <location>
        <begin position="322"/>
        <end position="332"/>
    </location>
</feature>
<reference evidence="2 3" key="1">
    <citation type="journal article" date="2021" name="Sci. Rep.">
        <title>Genome sequencing of the multicellular alga Astrephomene provides insights into convergent evolution of germ-soma differentiation.</title>
        <authorList>
            <person name="Yamashita S."/>
            <person name="Yamamoto K."/>
            <person name="Matsuzaki R."/>
            <person name="Suzuki S."/>
            <person name="Yamaguchi H."/>
            <person name="Hirooka S."/>
            <person name="Minakuchi Y."/>
            <person name="Miyagishima S."/>
            <person name="Kawachi M."/>
            <person name="Toyoda A."/>
            <person name="Nozaki H."/>
        </authorList>
    </citation>
    <scope>NUCLEOTIDE SEQUENCE [LARGE SCALE GENOMIC DNA]</scope>
    <source>
        <strain evidence="2 3">NIES-4017</strain>
    </source>
</reference>
<feature type="region of interest" description="Disordered" evidence="1">
    <location>
        <begin position="13"/>
        <end position="98"/>
    </location>
</feature>
<name>A0AAD3E495_9CHLO</name>